<feature type="transmembrane region" description="Helical" evidence="8">
    <location>
        <begin position="155"/>
        <end position="172"/>
    </location>
</feature>
<sequence>MEFLELDIRTLLRALVIGNLVAMAMVFAYKSPGNHAVPMRLFVLSRLFQAVAFCLLSQRGEIPLWLSAHLGNPLLFSGFALEMLAVARLCESRLRMEKPLAAWVIAGSLTFWGLGSTPSLLVVIASATGAVIYAMGGVGLLAASRRSRLQQLTGLIYLGFCPILLLRSYLAPTDNIGVMTSHTIQSIIYIIQFCLLLVGTVGFLLLMKESDDQLLVESEQRERQRRMLQSNFIDMLTHELRAALAVVKISSSSLKCQLTDQPPEVTRRVDNIGRATDSMSAIVDRCIELERLDRGEQSIHLSECILLDVVTALDVVCGPDNPRLRIELNDVDSVLADRHLLEVALGNLIDNALKYALPGTPITLRSDAEQRDGKPGFRLSVDNQVAAGSAPAAGQVFVRYFRGANAHDVSGTGLGLYLTRELARLQGGDADYRCGPEGRVSFSIWLPAPDYPPEAEQ</sequence>
<keyword evidence="4" id="KW-0547">Nucleotide-binding</keyword>
<dbReference type="GO" id="GO:0000156">
    <property type="term" value="F:phosphorelay response regulator activity"/>
    <property type="evidence" value="ECO:0007669"/>
    <property type="project" value="TreeGrafter"/>
</dbReference>
<evidence type="ECO:0000259" key="9">
    <source>
        <dbReference type="PROSITE" id="PS50109"/>
    </source>
</evidence>
<feature type="transmembrane region" description="Helical" evidence="8">
    <location>
        <begin position="64"/>
        <end position="87"/>
    </location>
</feature>
<comment type="catalytic activity">
    <reaction evidence="1">
        <text>ATP + protein L-histidine = ADP + protein N-phospho-L-histidine.</text>
        <dbReference type="EC" id="2.7.13.3"/>
    </reaction>
</comment>
<dbReference type="EMBL" id="BJNV01000040">
    <property type="protein sequence ID" value="GEC96320.1"/>
    <property type="molecule type" value="Genomic_DNA"/>
</dbReference>
<dbReference type="PROSITE" id="PS50109">
    <property type="entry name" value="HIS_KIN"/>
    <property type="match status" value="1"/>
</dbReference>
<protein>
    <recommendedName>
        <fullName evidence="2">histidine kinase</fullName>
        <ecNumber evidence="2">2.7.13.3</ecNumber>
    </recommendedName>
</protein>
<dbReference type="SUPFAM" id="SSF47384">
    <property type="entry name" value="Homodimeric domain of signal transducing histidine kinase"/>
    <property type="match status" value="1"/>
</dbReference>
<feature type="transmembrane region" description="Helical" evidence="8">
    <location>
        <begin position="121"/>
        <end position="143"/>
    </location>
</feature>
<evidence type="ECO:0000256" key="6">
    <source>
        <dbReference type="ARBA" id="ARBA00022840"/>
    </source>
</evidence>
<dbReference type="Gene3D" id="3.30.565.10">
    <property type="entry name" value="Histidine kinase-like ATPase, C-terminal domain"/>
    <property type="match status" value="1"/>
</dbReference>
<gene>
    <name evidence="10" type="ORF">ZRA01_23930</name>
</gene>
<keyword evidence="5 10" id="KW-0418">Kinase</keyword>
<name>A0A4Y4D0H8_ZOORA</name>
<keyword evidence="8" id="KW-0472">Membrane</keyword>
<dbReference type="RefSeq" id="WP_141352500.1">
    <property type="nucleotide sequence ID" value="NZ_BJNV01000040.1"/>
</dbReference>
<keyword evidence="7" id="KW-0902">Two-component regulatory system</keyword>
<dbReference type="InterPro" id="IPR050351">
    <property type="entry name" value="BphY/WalK/GraS-like"/>
</dbReference>
<dbReference type="SUPFAM" id="SSF55874">
    <property type="entry name" value="ATPase domain of HSP90 chaperone/DNA topoisomerase II/histidine kinase"/>
    <property type="match status" value="1"/>
</dbReference>
<dbReference type="Gene3D" id="1.10.287.130">
    <property type="match status" value="1"/>
</dbReference>
<reference evidence="10 11" key="1">
    <citation type="submission" date="2019-06" db="EMBL/GenBank/DDBJ databases">
        <title>Whole genome shotgun sequence of Zoogloea ramigera NBRC 15342.</title>
        <authorList>
            <person name="Hosoyama A."/>
            <person name="Uohara A."/>
            <person name="Ohji S."/>
            <person name="Ichikawa N."/>
        </authorList>
    </citation>
    <scope>NUCLEOTIDE SEQUENCE [LARGE SCALE GENOMIC DNA]</scope>
    <source>
        <strain evidence="10 11">NBRC 15342</strain>
    </source>
</reference>
<dbReference type="Proteomes" id="UP000318422">
    <property type="component" value="Unassembled WGS sequence"/>
</dbReference>
<dbReference type="InterPro" id="IPR036890">
    <property type="entry name" value="HATPase_C_sf"/>
</dbReference>
<keyword evidence="6" id="KW-0067">ATP-binding</keyword>
<dbReference type="Pfam" id="PF00512">
    <property type="entry name" value="HisKA"/>
    <property type="match status" value="1"/>
</dbReference>
<comment type="caution">
    <text evidence="10">The sequence shown here is derived from an EMBL/GenBank/DDBJ whole genome shotgun (WGS) entry which is preliminary data.</text>
</comment>
<dbReference type="InterPro" id="IPR005467">
    <property type="entry name" value="His_kinase_dom"/>
</dbReference>
<evidence type="ECO:0000313" key="10">
    <source>
        <dbReference type="EMBL" id="GEC96320.1"/>
    </source>
</evidence>
<evidence type="ECO:0000256" key="2">
    <source>
        <dbReference type="ARBA" id="ARBA00012438"/>
    </source>
</evidence>
<dbReference type="GO" id="GO:0000155">
    <property type="term" value="F:phosphorelay sensor kinase activity"/>
    <property type="evidence" value="ECO:0007669"/>
    <property type="project" value="InterPro"/>
</dbReference>
<evidence type="ECO:0000313" key="11">
    <source>
        <dbReference type="Proteomes" id="UP000318422"/>
    </source>
</evidence>
<dbReference type="InterPro" id="IPR003594">
    <property type="entry name" value="HATPase_dom"/>
</dbReference>
<evidence type="ECO:0000256" key="3">
    <source>
        <dbReference type="ARBA" id="ARBA00022679"/>
    </source>
</evidence>
<dbReference type="InterPro" id="IPR036097">
    <property type="entry name" value="HisK_dim/P_sf"/>
</dbReference>
<keyword evidence="8" id="KW-0812">Transmembrane</keyword>
<proteinExistence type="predicted"/>
<dbReference type="GO" id="GO:0005524">
    <property type="term" value="F:ATP binding"/>
    <property type="evidence" value="ECO:0007669"/>
    <property type="project" value="UniProtKB-KW"/>
</dbReference>
<keyword evidence="3" id="KW-0808">Transferase</keyword>
<dbReference type="PANTHER" id="PTHR42878">
    <property type="entry name" value="TWO-COMPONENT HISTIDINE KINASE"/>
    <property type="match status" value="1"/>
</dbReference>
<feature type="transmembrane region" description="Helical" evidence="8">
    <location>
        <begin position="12"/>
        <end position="29"/>
    </location>
</feature>
<evidence type="ECO:0000256" key="5">
    <source>
        <dbReference type="ARBA" id="ARBA00022777"/>
    </source>
</evidence>
<dbReference type="SMART" id="SM00387">
    <property type="entry name" value="HATPase_c"/>
    <property type="match status" value="1"/>
</dbReference>
<dbReference type="EC" id="2.7.13.3" evidence="2"/>
<feature type="transmembrane region" description="Helical" evidence="8">
    <location>
        <begin position="184"/>
        <end position="206"/>
    </location>
</feature>
<dbReference type="GO" id="GO:0030295">
    <property type="term" value="F:protein kinase activator activity"/>
    <property type="evidence" value="ECO:0007669"/>
    <property type="project" value="TreeGrafter"/>
</dbReference>
<dbReference type="InterPro" id="IPR003661">
    <property type="entry name" value="HisK_dim/P_dom"/>
</dbReference>
<dbReference type="CDD" id="cd00075">
    <property type="entry name" value="HATPase"/>
    <property type="match status" value="1"/>
</dbReference>
<feature type="domain" description="Histidine kinase" evidence="9">
    <location>
        <begin position="235"/>
        <end position="450"/>
    </location>
</feature>
<dbReference type="PANTHER" id="PTHR42878:SF7">
    <property type="entry name" value="SENSOR HISTIDINE KINASE GLRK"/>
    <property type="match status" value="1"/>
</dbReference>
<evidence type="ECO:0000256" key="4">
    <source>
        <dbReference type="ARBA" id="ARBA00022741"/>
    </source>
</evidence>
<dbReference type="GO" id="GO:0007234">
    <property type="term" value="P:osmosensory signaling via phosphorelay pathway"/>
    <property type="evidence" value="ECO:0007669"/>
    <property type="project" value="TreeGrafter"/>
</dbReference>
<dbReference type="AlphaFoldDB" id="A0A4Y4D0H8"/>
<keyword evidence="11" id="KW-1185">Reference proteome</keyword>
<dbReference type="Pfam" id="PF02518">
    <property type="entry name" value="HATPase_c"/>
    <property type="match status" value="1"/>
</dbReference>
<keyword evidence="8" id="KW-1133">Transmembrane helix</keyword>
<accession>A0A4Y4D0H8</accession>
<evidence type="ECO:0000256" key="7">
    <source>
        <dbReference type="ARBA" id="ARBA00023012"/>
    </source>
</evidence>
<evidence type="ECO:0000256" key="8">
    <source>
        <dbReference type="SAM" id="Phobius"/>
    </source>
</evidence>
<evidence type="ECO:0000256" key="1">
    <source>
        <dbReference type="ARBA" id="ARBA00000085"/>
    </source>
</evidence>
<dbReference type="SMART" id="SM00388">
    <property type="entry name" value="HisKA"/>
    <property type="match status" value="1"/>
</dbReference>
<dbReference type="OrthoDB" id="9812260at2"/>
<feature type="transmembrane region" description="Helical" evidence="8">
    <location>
        <begin position="99"/>
        <end position="115"/>
    </location>
</feature>
<organism evidence="10 11">
    <name type="scientific">Zoogloea ramigera</name>
    <dbReference type="NCBI Taxonomy" id="350"/>
    <lineage>
        <taxon>Bacteria</taxon>
        <taxon>Pseudomonadati</taxon>
        <taxon>Pseudomonadota</taxon>
        <taxon>Betaproteobacteria</taxon>
        <taxon>Rhodocyclales</taxon>
        <taxon>Zoogloeaceae</taxon>
        <taxon>Zoogloea</taxon>
    </lineage>
</organism>
<dbReference type="CDD" id="cd00082">
    <property type="entry name" value="HisKA"/>
    <property type="match status" value="1"/>
</dbReference>